<dbReference type="HOGENOM" id="CLU_180621_0_0_11"/>
<keyword evidence="3" id="KW-1185">Reference proteome</keyword>
<keyword evidence="1" id="KW-0812">Transmembrane</keyword>
<name>A0A0B6TPY9_9CORY</name>
<dbReference type="AlphaFoldDB" id="A0A0B6TPY9"/>
<evidence type="ECO:0000313" key="3">
    <source>
        <dbReference type="Proteomes" id="UP000031928"/>
    </source>
</evidence>
<dbReference type="RefSeq" id="WP_229676624.1">
    <property type="nucleotide sequence ID" value="NZ_CP007790.1"/>
</dbReference>
<protein>
    <submittedName>
        <fullName evidence="2">Uncharacterized protein</fullName>
    </submittedName>
</protein>
<sequence>MQYVLIVVAAVLLLNFLAAAVAVLRRAQGGSWLLILLLSSTTGAALAVLIGMLSAELGGRSVDVALVFAGLAAISAAVVIAAFPGMAERRPPGQGADDAV</sequence>
<organism evidence="2 3">
    <name type="scientific">Corynebacterium marinum DSM 44953</name>
    <dbReference type="NCBI Taxonomy" id="1224162"/>
    <lineage>
        <taxon>Bacteria</taxon>
        <taxon>Bacillati</taxon>
        <taxon>Actinomycetota</taxon>
        <taxon>Actinomycetes</taxon>
        <taxon>Mycobacteriales</taxon>
        <taxon>Corynebacteriaceae</taxon>
        <taxon>Corynebacterium</taxon>
    </lineage>
</organism>
<accession>A0A0B6TPY9</accession>
<dbReference type="Proteomes" id="UP000031928">
    <property type="component" value="Chromosome"/>
</dbReference>
<keyword evidence="1" id="KW-1133">Transmembrane helix</keyword>
<dbReference type="KEGG" id="cmq:B840_11935"/>
<evidence type="ECO:0000256" key="1">
    <source>
        <dbReference type="SAM" id="Phobius"/>
    </source>
</evidence>
<evidence type="ECO:0000313" key="2">
    <source>
        <dbReference type="EMBL" id="AJK69958.1"/>
    </source>
</evidence>
<proteinExistence type="predicted"/>
<feature type="transmembrane region" description="Helical" evidence="1">
    <location>
        <begin position="64"/>
        <end position="83"/>
    </location>
</feature>
<dbReference type="EMBL" id="CP007790">
    <property type="protein sequence ID" value="AJK69958.1"/>
    <property type="molecule type" value="Genomic_DNA"/>
</dbReference>
<reference evidence="2 3" key="1">
    <citation type="submission" date="2014-05" db="EMBL/GenBank/DDBJ databases">
        <title>Complete genome sequence of Corynebacterium marinum DSM 44953.</title>
        <authorList>
            <person name="Schaffert L."/>
            <person name="Albersmeier A."/>
            <person name="Kalinowski J."/>
            <person name="Ruckert C."/>
        </authorList>
    </citation>
    <scope>NUCLEOTIDE SEQUENCE [LARGE SCALE GENOMIC DNA]</scope>
    <source>
        <strain evidence="2 3">DSM 44953</strain>
    </source>
</reference>
<feature type="transmembrane region" description="Helical" evidence="1">
    <location>
        <begin position="29"/>
        <end position="52"/>
    </location>
</feature>
<gene>
    <name evidence="2" type="ORF">B840_11935</name>
</gene>
<keyword evidence="1" id="KW-0472">Membrane</keyword>
<dbReference type="STRING" id="1224162.B840_11935"/>